<keyword evidence="2 8" id="KW-0699">rRNA-binding</keyword>
<dbReference type="GO" id="GO:0003735">
    <property type="term" value="F:structural constituent of ribosome"/>
    <property type="evidence" value="ECO:0007669"/>
    <property type="project" value="InterPro"/>
</dbReference>
<dbReference type="FunFam" id="3.30.300.20:FF:000001">
    <property type="entry name" value="30S ribosomal protein S3"/>
    <property type="match status" value="1"/>
</dbReference>
<dbReference type="PANTHER" id="PTHR11760:SF19">
    <property type="entry name" value="SMALL RIBOSOMAL SUBUNIT PROTEIN US3C"/>
    <property type="match status" value="1"/>
</dbReference>
<dbReference type="CDD" id="cd02412">
    <property type="entry name" value="KH-II_30S_S3"/>
    <property type="match status" value="1"/>
</dbReference>
<comment type="subunit">
    <text evidence="8">Part of the 30S ribosomal subunit. Forms a tight complex with proteins S10 and S14.</text>
</comment>
<dbReference type="Gene3D" id="3.30.300.20">
    <property type="match status" value="1"/>
</dbReference>
<name>A0A2M6XC36_9BACT</name>
<dbReference type="SUPFAM" id="SSF54821">
    <property type="entry name" value="Ribosomal protein S3 C-terminal domain"/>
    <property type="match status" value="1"/>
</dbReference>
<dbReference type="Proteomes" id="UP000228996">
    <property type="component" value="Unassembled WGS sequence"/>
</dbReference>
<dbReference type="PANTHER" id="PTHR11760">
    <property type="entry name" value="30S/40S RIBOSOMAL PROTEIN S3"/>
    <property type="match status" value="1"/>
</dbReference>
<sequence>MGHKINPIGFRIAAGRNWNSQWFSEKKLYSKNLLEDLNIRKYLLAKLRLAGITGVEIDRLINKTKVIISVSRPGVVIGHGGAGLEEIKKALIPMVSINQPEKNLQIEVLEVKSPELSALLVGTRIASDIERRLPFRRVAKKTMERVMMAGAKGIRIILSGRIGGSEIARRERFVQGKIPLGTIRADIDFASTPALTKSGYVGIRVWIYK</sequence>
<dbReference type="Pfam" id="PF07650">
    <property type="entry name" value="KH_2"/>
    <property type="match status" value="1"/>
</dbReference>
<dbReference type="InterPro" id="IPR015946">
    <property type="entry name" value="KH_dom-like_a/b"/>
</dbReference>
<dbReference type="SUPFAM" id="SSF54814">
    <property type="entry name" value="Prokaryotic type KH domain (KH-domain type II)"/>
    <property type="match status" value="1"/>
</dbReference>
<evidence type="ECO:0000259" key="9">
    <source>
        <dbReference type="PROSITE" id="PS50823"/>
    </source>
</evidence>
<keyword evidence="5 8" id="KW-0687">Ribonucleoprotein</keyword>
<dbReference type="InterPro" id="IPR004044">
    <property type="entry name" value="KH_dom_type_2"/>
</dbReference>
<dbReference type="SMART" id="SM00322">
    <property type="entry name" value="KH"/>
    <property type="match status" value="1"/>
</dbReference>
<dbReference type="Pfam" id="PF00189">
    <property type="entry name" value="Ribosomal_S3_C"/>
    <property type="match status" value="1"/>
</dbReference>
<proteinExistence type="inferred from homology"/>
<evidence type="ECO:0000256" key="3">
    <source>
        <dbReference type="ARBA" id="ARBA00022884"/>
    </source>
</evidence>
<comment type="function">
    <text evidence="6 8">Binds the lower part of the 30S subunit head. Binds mRNA in the 70S ribosome, positioning it for translation.</text>
</comment>
<dbReference type="InterPro" id="IPR004087">
    <property type="entry name" value="KH_dom"/>
</dbReference>
<keyword evidence="4 8" id="KW-0689">Ribosomal protein</keyword>
<evidence type="ECO:0000256" key="2">
    <source>
        <dbReference type="ARBA" id="ARBA00022730"/>
    </source>
</evidence>
<dbReference type="GO" id="GO:0006412">
    <property type="term" value="P:translation"/>
    <property type="evidence" value="ECO:0007669"/>
    <property type="project" value="UniProtKB-UniRule"/>
</dbReference>
<dbReference type="InterPro" id="IPR001351">
    <property type="entry name" value="Ribosomal_uS3_C"/>
</dbReference>
<gene>
    <name evidence="8" type="primary">rpsC</name>
    <name evidence="10" type="ORF">COT44_04160</name>
</gene>
<dbReference type="NCBIfam" id="TIGR01009">
    <property type="entry name" value="rpsC_bact"/>
    <property type="match status" value="1"/>
</dbReference>
<dbReference type="GO" id="GO:0019843">
    <property type="term" value="F:rRNA binding"/>
    <property type="evidence" value="ECO:0007669"/>
    <property type="project" value="UniProtKB-UniRule"/>
</dbReference>
<dbReference type="HAMAP" id="MF_01309_B">
    <property type="entry name" value="Ribosomal_uS3_B"/>
    <property type="match status" value="1"/>
</dbReference>
<dbReference type="InterPro" id="IPR009019">
    <property type="entry name" value="KH_sf_prok-type"/>
</dbReference>
<dbReference type="InterPro" id="IPR005704">
    <property type="entry name" value="Ribosomal_uS3_bac-typ"/>
</dbReference>
<dbReference type="GO" id="GO:0003729">
    <property type="term" value="F:mRNA binding"/>
    <property type="evidence" value="ECO:0007669"/>
    <property type="project" value="UniProtKB-UniRule"/>
</dbReference>
<dbReference type="AlphaFoldDB" id="A0A2M6XC36"/>
<comment type="similarity">
    <text evidence="1 8">Belongs to the universal ribosomal protein uS3 family.</text>
</comment>
<evidence type="ECO:0000256" key="6">
    <source>
        <dbReference type="ARBA" id="ARBA00024998"/>
    </source>
</evidence>
<accession>A0A2M6XC36</accession>
<dbReference type="EMBL" id="PEYO01000020">
    <property type="protein sequence ID" value="PIU03233.1"/>
    <property type="molecule type" value="Genomic_DNA"/>
</dbReference>
<evidence type="ECO:0000256" key="7">
    <source>
        <dbReference type="ARBA" id="ARBA00035257"/>
    </source>
</evidence>
<organism evidence="10 11">
    <name type="scientific">Candidatus Shapirobacteria bacterium CG08_land_8_20_14_0_20_39_18</name>
    <dbReference type="NCBI Taxonomy" id="1974883"/>
    <lineage>
        <taxon>Bacteria</taxon>
        <taxon>Candidatus Shapironibacteriota</taxon>
    </lineage>
</organism>
<evidence type="ECO:0000313" key="11">
    <source>
        <dbReference type="Proteomes" id="UP000228996"/>
    </source>
</evidence>
<dbReference type="GO" id="GO:0022627">
    <property type="term" value="C:cytosolic small ribosomal subunit"/>
    <property type="evidence" value="ECO:0007669"/>
    <property type="project" value="TreeGrafter"/>
</dbReference>
<dbReference type="Gene3D" id="3.30.1140.32">
    <property type="entry name" value="Ribosomal protein S3, C-terminal domain"/>
    <property type="match status" value="1"/>
</dbReference>
<evidence type="ECO:0000256" key="8">
    <source>
        <dbReference type="HAMAP-Rule" id="MF_01309"/>
    </source>
</evidence>
<protein>
    <recommendedName>
        <fullName evidence="7 8">Small ribosomal subunit protein uS3</fullName>
    </recommendedName>
</protein>
<comment type="caution">
    <text evidence="10">The sequence shown here is derived from an EMBL/GenBank/DDBJ whole genome shotgun (WGS) entry which is preliminary data.</text>
</comment>
<dbReference type="InterPro" id="IPR057258">
    <property type="entry name" value="Ribosomal_uS3"/>
</dbReference>
<feature type="domain" description="KH type-2" evidence="9">
    <location>
        <begin position="39"/>
        <end position="112"/>
    </location>
</feature>
<reference evidence="11" key="1">
    <citation type="submission" date="2017-09" db="EMBL/GenBank/DDBJ databases">
        <title>Depth-based differentiation of microbial function through sediment-hosted aquifers and enrichment of novel symbionts in the deep terrestrial subsurface.</title>
        <authorList>
            <person name="Probst A.J."/>
            <person name="Ladd B."/>
            <person name="Jarett J.K."/>
            <person name="Geller-Mcgrath D.E."/>
            <person name="Sieber C.M.K."/>
            <person name="Emerson J.B."/>
            <person name="Anantharaman K."/>
            <person name="Thomas B.C."/>
            <person name="Malmstrom R."/>
            <person name="Stieglmeier M."/>
            <person name="Klingl A."/>
            <person name="Woyke T."/>
            <person name="Ryan C.M."/>
            <person name="Banfield J.F."/>
        </authorList>
    </citation>
    <scope>NUCLEOTIDE SEQUENCE [LARGE SCALE GENOMIC DNA]</scope>
</reference>
<dbReference type="InterPro" id="IPR036419">
    <property type="entry name" value="Ribosomal_S3_C_sf"/>
</dbReference>
<evidence type="ECO:0000256" key="5">
    <source>
        <dbReference type="ARBA" id="ARBA00023274"/>
    </source>
</evidence>
<keyword evidence="3 8" id="KW-0694">RNA-binding</keyword>
<dbReference type="PROSITE" id="PS50823">
    <property type="entry name" value="KH_TYPE_2"/>
    <property type="match status" value="1"/>
</dbReference>
<evidence type="ECO:0000256" key="4">
    <source>
        <dbReference type="ARBA" id="ARBA00022980"/>
    </source>
</evidence>
<evidence type="ECO:0000313" key="10">
    <source>
        <dbReference type="EMBL" id="PIU03233.1"/>
    </source>
</evidence>
<evidence type="ECO:0000256" key="1">
    <source>
        <dbReference type="ARBA" id="ARBA00010761"/>
    </source>
</evidence>